<proteinExistence type="predicted"/>
<comment type="caution">
    <text evidence="2">The sequence shown here is derived from an EMBL/GenBank/DDBJ whole genome shotgun (WGS) entry which is preliminary data.</text>
</comment>
<dbReference type="RefSeq" id="WP_150903673.1">
    <property type="nucleotide sequence ID" value="NZ_VTWT01000004.1"/>
</dbReference>
<dbReference type="AlphaFoldDB" id="A0A5N1J1T4"/>
<dbReference type="InterPro" id="IPR009081">
    <property type="entry name" value="PP-bd_ACP"/>
</dbReference>
<dbReference type="SUPFAM" id="SSF47336">
    <property type="entry name" value="ACP-like"/>
    <property type="match status" value="1"/>
</dbReference>
<evidence type="ECO:0000259" key="1">
    <source>
        <dbReference type="Pfam" id="PF00550"/>
    </source>
</evidence>
<name>A0A5N1J1T4_9BACT</name>
<reference evidence="2 3" key="1">
    <citation type="submission" date="2019-09" db="EMBL/GenBank/DDBJ databases">
        <title>Genome sequence of Adhaeribacter sp. M2.</title>
        <authorList>
            <person name="Srinivasan S."/>
        </authorList>
    </citation>
    <scope>NUCLEOTIDE SEQUENCE [LARGE SCALE GENOMIC DNA]</scope>
    <source>
        <strain evidence="2 3">M2</strain>
    </source>
</reference>
<dbReference type="Pfam" id="PF00550">
    <property type="entry name" value="PP-binding"/>
    <property type="match status" value="1"/>
</dbReference>
<evidence type="ECO:0000313" key="3">
    <source>
        <dbReference type="Proteomes" id="UP000326570"/>
    </source>
</evidence>
<sequence length="82" mass="9256">MLTNTLAIRRELAFLISAKKGVRVSKLNHTDFSNLGFDELDLVDIILEVERKFNVVIPDELPLRNLGDFVQFISSPGLRQAS</sequence>
<dbReference type="EMBL" id="VTWT01000004">
    <property type="protein sequence ID" value="KAA9339039.1"/>
    <property type="molecule type" value="Genomic_DNA"/>
</dbReference>
<feature type="domain" description="Carrier" evidence="1">
    <location>
        <begin position="22"/>
        <end position="73"/>
    </location>
</feature>
<protein>
    <submittedName>
        <fullName evidence="2">Acyl carrier protein</fullName>
    </submittedName>
</protein>
<evidence type="ECO:0000313" key="2">
    <source>
        <dbReference type="EMBL" id="KAA9339039.1"/>
    </source>
</evidence>
<keyword evidence="3" id="KW-1185">Reference proteome</keyword>
<organism evidence="2 3">
    <name type="scientific">Adhaeribacter soli</name>
    <dbReference type="NCBI Taxonomy" id="2607655"/>
    <lineage>
        <taxon>Bacteria</taxon>
        <taxon>Pseudomonadati</taxon>
        <taxon>Bacteroidota</taxon>
        <taxon>Cytophagia</taxon>
        <taxon>Cytophagales</taxon>
        <taxon>Hymenobacteraceae</taxon>
        <taxon>Adhaeribacter</taxon>
    </lineage>
</organism>
<dbReference type="Gene3D" id="1.10.1200.10">
    <property type="entry name" value="ACP-like"/>
    <property type="match status" value="1"/>
</dbReference>
<accession>A0A5N1J1T4</accession>
<gene>
    <name evidence="2" type="ORF">F0P94_09630</name>
</gene>
<dbReference type="InterPro" id="IPR036736">
    <property type="entry name" value="ACP-like_sf"/>
</dbReference>
<dbReference type="Proteomes" id="UP000326570">
    <property type="component" value="Unassembled WGS sequence"/>
</dbReference>